<evidence type="ECO:0000313" key="2">
    <source>
        <dbReference type="EMBL" id="MBA0737772.1"/>
    </source>
</evidence>
<protein>
    <recommendedName>
        <fullName evidence="1">NLP1-9 GAF domain-containing protein</fullName>
    </recommendedName>
</protein>
<accession>A0A7J9BNM8</accession>
<reference evidence="2 3" key="1">
    <citation type="journal article" date="2019" name="Genome Biol. Evol.">
        <title>Insights into the evolution of the New World diploid cottons (Gossypium, subgenus Houzingenia) based on genome sequencing.</title>
        <authorList>
            <person name="Grover C.E."/>
            <person name="Arick M.A. 2nd"/>
            <person name="Thrash A."/>
            <person name="Conover J.L."/>
            <person name="Sanders W.S."/>
            <person name="Peterson D.G."/>
            <person name="Frelichowski J.E."/>
            <person name="Scheffler J.A."/>
            <person name="Scheffler B.E."/>
            <person name="Wendel J.F."/>
        </authorList>
    </citation>
    <scope>NUCLEOTIDE SEQUENCE [LARGE SCALE GENOMIC DNA]</scope>
    <source>
        <strain evidence="2">5</strain>
        <tissue evidence="2">Leaf</tissue>
    </source>
</reference>
<comment type="caution">
    <text evidence="2">The sequence shown here is derived from an EMBL/GenBank/DDBJ whole genome shotgun (WGS) entry which is preliminary data.</text>
</comment>
<dbReference type="OrthoDB" id="1607513at2759"/>
<dbReference type="Proteomes" id="UP000593579">
    <property type="component" value="Unassembled WGS sequence"/>
</dbReference>
<evidence type="ECO:0000259" key="1">
    <source>
        <dbReference type="Pfam" id="PF22922"/>
    </source>
</evidence>
<proteinExistence type="predicted"/>
<name>A0A7J9BNM8_GOSGO</name>
<feature type="non-terminal residue" evidence="2">
    <location>
        <position position="1"/>
    </location>
</feature>
<feature type="non-terminal residue" evidence="2">
    <location>
        <position position="226"/>
    </location>
</feature>
<dbReference type="Pfam" id="PF22922">
    <property type="entry name" value="GAF_NLP"/>
    <property type="match status" value="1"/>
</dbReference>
<dbReference type="EMBL" id="JABEZY010000005">
    <property type="protein sequence ID" value="MBA0737772.1"/>
    <property type="molecule type" value="Genomic_DNA"/>
</dbReference>
<evidence type="ECO:0000313" key="3">
    <source>
        <dbReference type="Proteomes" id="UP000593579"/>
    </source>
</evidence>
<dbReference type="PANTHER" id="PTHR32002:SF41">
    <property type="entry name" value="PROTEIN NLP8"/>
    <property type="match status" value="1"/>
</dbReference>
<dbReference type="InterPro" id="IPR055081">
    <property type="entry name" value="NLP1-9_GAF"/>
</dbReference>
<dbReference type="GO" id="GO:0003700">
    <property type="term" value="F:DNA-binding transcription factor activity"/>
    <property type="evidence" value="ECO:0007669"/>
    <property type="project" value="InterPro"/>
</dbReference>
<dbReference type="AlphaFoldDB" id="A0A7J9BNM8"/>
<organism evidence="2 3">
    <name type="scientific">Gossypium gossypioides</name>
    <name type="common">Mexican cotton</name>
    <name type="synonym">Selera gossypioides</name>
    <dbReference type="NCBI Taxonomy" id="34282"/>
    <lineage>
        <taxon>Eukaryota</taxon>
        <taxon>Viridiplantae</taxon>
        <taxon>Streptophyta</taxon>
        <taxon>Embryophyta</taxon>
        <taxon>Tracheophyta</taxon>
        <taxon>Spermatophyta</taxon>
        <taxon>Magnoliopsida</taxon>
        <taxon>eudicotyledons</taxon>
        <taxon>Gunneridae</taxon>
        <taxon>Pentapetalae</taxon>
        <taxon>rosids</taxon>
        <taxon>malvids</taxon>
        <taxon>Malvales</taxon>
        <taxon>Malvaceae</taxon>
        <taxon>Malvoideae</taxon>
        <taxon>Gossypium</taxon>
    </lineage>
</organism>
<dbReference type="PANTHER" id="PTHR32002">
    <property type="entry name" value="PROTEIN NLP8"/>
    <property type="match status" value="1"/>
</dbReference>
<feature type="domain" description="NLP1-9 GAF" evidence="1">
    <location>
        <begin position="4"/>
        <end position="145"/>
    </location>
</feature>
<sequence length="226" mass="26287">ILNRLAALAEIHDISKDLCCKYKLSLALTGASKVNNMHETILDPNKKHAFFFQIISCYAKDRKSYEFMFVSEYMIRGLQAFEKAFESRDGYHFEPSLTKVEDLRYFMLKDCNIDVAVAIYLQNRHTSDEVYIVEFYWPPIESEISKSLALRIFDDFKHMKTTFVTVKVQGLEIKFQEEAISSIPISSNTAMPLEIAEEARDIHAKEINAHVEQVITLPYIFLYYLN</sequence>
<gene>
    <name evidence="2" type="ORF">Gogos_011219</name>
</gene>
<keyword evidence="3" id="KW-1185">Reference proteome</keyword>
<dbReference type="InterPro" id="IPR045012">
    <property type="entry name" value="NLP"/>
</dbReference>